<dbReference type="HAMAP" id="MF_02216">
    <property type="entry name" value="UbiK"/>
    <property type="match status" value="1"/>
</dbReference>
<dbReference type="PANTHER" id="PTHR38040:SF1">
    <property type="entry name" value="UBIQUINONE BIOSYNTHESIS ACCESSORY FACTOR UBIK"/>
    <property type="match status" value="1"/>
</dbReference>
<dbReference type="GO" id="GO:0005829">
    <property type="term" value="C:cytosol"/>
    <property type="evidence" value="ECO:0007669"/>
    <property type="project" value="TreeGrafter"/>
</dbReference>
<comment type="similarity">
    <text evidence="1">Belongs to the UbiK family.</text>
</comment>
<protein>
    <recommendedName>
        <fullName evidence="1">Ubiquinone biosynthesis accessory factor UbiK</fullName>
    </recommendedName>
</protein>
<comment type="pathway">
    <text evidence="1">Cofactor biosynthesis; ubiquinone biosynthesis.</text>
</comment>
<evidence type="ECO:0000313" key="2">
    <source>
        <dbReference type="EMBL" id="HEC07869.1"/>
    </source>
</evidence>
<proteinExistence type="inferred from homology"/>
<keyword evidence="1" id="KW-0963">Cytoplasm</keyword>
<evidence type="ECO:0000256" key="1">
    <source>
        <dbReference type="HAMAP-Rule" id="MF_02216"/>
    </source>
</evidence>
<dbReference type="Pfam" id="PF04380">
    <property type="entry name" value="BMFP"/>
    <property type="match status" value="1"/>
</dbReference>
<dbReference type="EMBL" id="DRLF01000468">
    <property type="protein sequence ID" value="HEC07869.1"/>
    <property type="molecule type" value="Genomic_DNA"/>
</dbReference>
<comment type="caution">
    <text evidence="2">The sequence shown here is derived from an EMBL/GenBank/DDBJ whole genome shotgun (WGS) entry which is preliminary data.</text>
</comment>
<comment type="subcellular location">
    <subcellularLocation>
        <location evidence="1">Cytoplasm</location>
    </subcellularLocation>
</comment>
<organism evidence="2">
    <name type="scientific">Thiolapillus brandeum</name>
    <dbReference type="NCBI Taxonomy" id="1076588"/>
    <lineage>
        <taxon>Bacteria</taxon>
        <taxon>Pseudomonadati</taxon>
        <taxon>Pseudomonadota</taxon>
        <taxon>Gammaproteobacteria</taxon>
        <taxon>Chromatiales</taxon>
        <taxon>Sedimenticolaceae</taxon>
        <taxon>Thiolapillus</taxon>
    </lineage>
</organism>
<dbReference type="InterPro" id="IPR007475">
    <property type="entry name" value="UbiK"/>
</dbReference>
<gene>
    <name evidence="1" type="primary">ubiK</name>
    <name evidence="2" type="ORF">ENJ12_13515</name>
</gene>
<name>A0A831RXV4_9GAMM</name>
<reference evidence="2" key="1">
    <citation type="journal article" date="2020" name="mSystems">
        <title>Genome- and Community-Level Interaction Insights into Carbon Utilization and Element Cycling Functions of Hydrothermarchaeota in Hydrothermal Sediment.</title>
        <authorList>
            <person name="Zhou Z."/>
            <person name="Liu Y."/>
            <person name="Xu W."/>
            <person name="Pan J."/>
            <person name="Luo Z.H."/>
            <person name="Li M."/>
        </authorList>
    </citation>
    <scope>NUCLEOTIDE SEQUENCE [LARGE SCALE GENOMIC DNA]</scope>
    <source>
        <strain evidence="2">HyVt-458</strain>
    </source>
</reference>
<dbReference type="GO" id="GO:0006744">
    <property type="term" value="P:ubiquinone biosynthetic process"/>
    <property type="evidence" value="ECO:0007669"/>
    <property type="project" value="UniProtKB-UniRule"/>
</dbReference>
<keyword evidence="1" id="KW-0831">Ubiquinone biosynthesis</keyword>
<sequence length="83" mass="9414">MIDPKILDDISSRVSNSLPQGLQALQSDLQHNLRTGLESALSKLNLVTREEFDVQQAVLMRTRTKVEALEKQVAELEKILENR</sequence>
<dbReference type="PANTHER" id="PTHR38040">
    <property type="entry name" value="UBIQUINONE BIOSYNTHESIS ACCESSORY FACTOR UBIK"/>
    <property type="match status" value="1"/>
</dbReference>
<comment type="function">
    <text evidence="1">Required for efficient ubiquinone (coenzyme Q) biosynthesis. UbiK is probably an accessory factor of Ubi enzymes and facilitates ubiquinone biosynthesis by acting as an assembly factor, a targeting factor, or both.</text>
</comment>
<dbReference type="AlphaFoldDB" id="A0A831RXV4"/>
<dbReference type="UniPathway" id="UPA00232"/>
<accession>A0A831RXV4</accession>
<dbReference type="Proteomes" id="UP000886339">
    <property type="component" value="Unassembled WGS sequence"/>
</dbReference>